<dbReference type="EMBL" id="VAHF01000012">
    <property type="protein sequence ID" value="TXG49059.1"/>
    <property type="molecule type" value="Genomic_DNA"/>
</dbReference>
<gene>
    <name evidence="4" type="ORF">EZV62_024934</name>
</gene>
<feature type="domain" description="CCHC-type" evidence="3">
    <location>
        <begin position="211"/>
        <end position="224"/>
    </location>
</feature>
<keyword evidence="1" id="KW-0862">Zinc</keyword>
<protein>
    <recommendedName>
        <fullName evidence="3">CCHC-type domain-containing protein</fullName>
    </recommendedName>
</protein>
<evidence type="ECO:0000259" key="3">
    <source>
        <dbReference type="PROSITE" id="PS50158"/>
    </source>
</evidence>
<keyword evidence="5" id="KW-1185">Reference proteome</keyword>
<dbReference type="PROSITE" id="PS50158">
    <property type="entry name" value="ZF_CCHC"/>
    <property type="match status" value="1"/>
</dbReference>
<reference evidence="5" key="1">
    <citation type="journal article" date="2019" name="Gigascience">
        <title>De novo genome assembly of the endangered Acer yangbiense, a plant species with extremely small populations endemic to Yunnan Province, China.</title>
        <authorList>
            <person name="Yang J."/>
            <person name="Wariss H.M."/>
            <person name="Tao L."/>
            <person name="Zhang R."/>
            <person name="Yun Q."/>
            <person name="Hollingsworth P."/>
            <person name="Dao Z."/>
            <person name="Luo G."/>
            <person name="Guo H."/>
            <person name="Ma Y."/>
            <person name="Sun W."/>
        </authorList>
    </citation>
    <scope>NUCLEOTIDE SEQUENCE [LARGE SCALE GENOMIC DNA]</scope>
    <source>
        <strain evidence="5">cv. Malutang</strain>
    </source>
</reference>
<evidence type="ECO:0000313" key="4">
    <source>
        <dbReference type="EMBL" id="TXG49059.1"/>
    </source>
</evidence>
<dbReference type="PANTHER" id="PTHR31286:SF167">
    <property type="entry name" value="OS09G0268800 PROTEIN"/>
    <property type="match status" value="1"/>
</dbReference>
<comment type="caution">
    <text evidence="4">The sequence shown here is derived from an EMBL/GenBank/DDBJ whole genome shotgun (WGS) entry which is preliminary data.</text>
</comment>
<dbReference type="Proteomes" id="UP000323000">
    <property type="component" value="Chromosome 12"/>
</dbReference>
<dbReference type="Pfam" id="PF14111">
    <property type="entry name" value="DUF4283"/>
    <property type="match status" value="1"/>
</dbReference>
<evidence type="ECO:0000313" key="5">
    <source>
        <dbReference type="Proteomes" id="UP000323000"/>
    </source>
</evidence>
<accession>A0A5C7GX11</accession>
<dbReference type="Pfam" id="PF14392">
    <property type="entry name" value="zf-CCHC_4"/>
    <property type="match status" value="1"/>
</dbReference>
<dbReference type="GO" id="GO:0008270">
    <property type="term" value="F:zinc ion binding"/>
    <property type="evidence" value="ECO:0007669"/>
    <property type="project" value="UniProtKB-KW"/>
</dbReference>
<name>A0A5C7GX11_9ROSI</name>
<dbReference type="PANTHER" id="PTHR31286">
    <property type="entry name" value="GLYCINE-RICH CELL WALL STRUCTURAL PROTEIN 1.8-LIKE"/>
    <property type="match status" value="1"/>
</dbReference>
<dbReference type="InterPro" id="IPR040256">
    <property type="entry name" value="At4g02000-like"/>
</dbReference>
<keyword evidence="1" id="KW-0479">Metal-binding</keyword>
<dbReference type="InterPro" id="IPR025558">
    <property type="entry name" value="DUF4283"/>
</dbReference>
<evidence type="ECO:0000256" key="2">
    <source>
        <dbReference type="SAM" id="MobiDB-lite"/>
    </source>
</evidence>
<dbReference type="OrthoDB" id="2219495at2759"/>
<dbReference type="GO" id="GO:0003676">
    <property type="term" value="F:nucleic acid binding"/>
    <property type="evidence" value="ECO:0007669"/>
    <property type="project" value="InterPro"/>
</dbReference>
<evidence type="ECO:0000256" key="1">
    <source>
        <dbReference type="PROSITE-ProRule" id="PRU00047"/>
    </source>
</evidence>
<keyword evidence="1" id="KW-0863">Zinc-finger</keyword>
<dbReference type="InterPro" id="IPR025836">
    <property type="entry name" value="Zn_knuckle_CX2CX4HX4C"/>
</dbReference>
<organism evidence="4 5">
    <name type="scientific">Acer yangbiense</name>
    <dbReference type="NCBI Taxonomy" id="1000413"/>
    <lineage>
        <taxon>Eukaryota</taxon>
        <taxon>Viridiplantae</taxon>
        <taxon>Streptophyta</taxon>
        <taxon>Embryophyta</taxon>
        <taxon>Tracheophyta</taxon>
        <taxon>Spermatophyta</taxon>
        <taxon>Magnoliopsida</taxon>
        <taxon>eudicotyledons</taxon>
        <taxon>Gunneridae</taxon>
        <taxon>Pentapetalae</taxon>
        <taxon>rosids</taxon>
        <taxon>malvids</taxon>
        <taxon>Sapindales</taxon>
        <taxon>Sapindaceae</taxon>
        <taxon>Hippocastanoideae</taxon>
        <taxon>Acereae</taxon>
        <taxon>Acer</taxon>
    </lineage>
</organism>
<dbReference type="InterPro" id="IPR001878">
    <property type="entry name" value="Znf_CCHC"/>
</dbReference>
<sequence length="419" mass="46450">MMNADELALLCSALSVGELERPVRTLDTNLVNIGTRRLSLCLVGKILTTRLVNRAAFNDVMTTVWRVSEGVEIEWAEGNIFVLNFNNLDDRYRILAGGLWNFDRVVIAFEKPTGVGNILSMNFNRVEFWVQIHNLPLLCMTEDIGIFLGKMIGEVSDIDLESCREGNGRFIRVRVVLAANEPLLRCLRVDLLRTGEITTMLLRYERLLDFCFKCSRLGHSLRKCTFAGDVNEATSEANVRLNVWMRAVSPIKRFPGRSRGFNQGRSGDGWRGNNLAMEEEGTGGQWRSTNQGKEEAEGSKGVPRVVKSGGALTIGNKIQKEFTVKGGNQGKEDCVASVIPDTRIYNDEMVKNTEPSLVSGSNPTGPQNGSSFISEPICLDNVGGSDKGLGLCPVPLPTKPTPIKSQKLVKWKRITREKN</sequence>
<proteinExistence type="predicted"/>
<dbReference type="AlphaFoldDB" id="A0A5C7GX11"/>
<feature type="region of interest" description="Disordered" evidence="2">
    <location>
        <begin position="258"/>
        <end position="303"/>
    </location>
</feature>